<feature type="transmembrane region" description="Helical" evidence="1">
    <location>
        <begin position="155"/>
        <end position="173"/>
    </location>
</feature>
<accession>A0A6G6Y2Z1</accession>
<dbReference type="EMBL" id="CP049109">
    <property type="protein sequence ID" value="QIG78973.1"/>
    <property type="molecule type" value="Genomic_DNA"/>
</dbReference>
<reference evidence="2 3" key="1">
    <citation type="submission" date="2020-02" db="EMBL/GenBank/DDBJ databases">
        <authorList>
            <person name="Zheng R.K."/>
            <person name="Sun C.M."/>
        </authorList>
    </citation>
    <scope>NUCLEOTIDE SEQUENCE [LARGE SCALE GENOMIC DNA]</scope>
    <source>
        <strain evidence="3">zrk23</strain>
    </source>
</reference>
<dbReference type="Proteomes" id="UP000501568">
    <property type="component" value="Chromosome"/>
</dbReference>
<dbReference type="KEGG" id="spzr:G5C33_03680"/>
<organism evidence="2 3">
    <name type="scientific">Stakelama tenebrarum</name>
    <dbReference type="NCBI Taxonomy" id="2711215"/>
    <lineage>
        <taxon>Bacteria</taxon>
        <taxon>Pseudomonadati</taxon>
        <taxon>Pseudomonadota</taxon>
        <taxon>Alphaproteobacteria</taxon>
        <taxon>Sphingomonadales</taxon>
        <taxon>Sphingomonadaceae</taxon>
        <taxon>Stakelama</taxon>
    </lineage>
</organism>
<proteinExistence type="predicted"/>
<feature type="transmembrane region" description="Helical" evidence="1">
    <location>
        <begin position="102"/>
        <end position="123"/>
    </location>
</feature>
<evidence type="ECO:0000313" key="2">
    <source>
        <dbReference type="EMBL" id="QIG78973.1"/>
    </source>
</evidence>
<keyword evidence="1" id="KW-0472">Membrane</keyword>
<sequence>MSAAMPLGLAPNIFWPVAAGLGTAALMLSVPLFARRRQQRLAELRGGATQRYFEERRELEGYGGDADTGISAATVGQAILAGLWVGGGAALVFNLPEALMPLVNLIFAVMVLPITAVQGWRTWREAQPDPRGMIMSPARHDTTARAERRKLAGKIAGTLATAVVPVFLAWLMLRDTDAMFAALESLW</sequence>
<dbReference type="AlphaFoldDB" id="A0A6G6Y2Z1"/>
<feature type="transmembrane region" description="Helical" evidence="1">
    <location>
        <begin position="13"/>
        <end position="34"/>
    </location>
</feature>
<evidence type="ECO:0000256" key="1">
    <source>
        <dbReference type="SAM" id="Phobius"/>
    </source>
</evidence>
<keyword evidence="3" id="KW-1185">Reference proteome</keyword>
<gene>
    <name evidence="2" type="ORF">G5C33_03680</name>
</gene>
<dbReference type="RefSeq" id="WP_165325974.1">
    <property type="nucleotide sequence ID" value="NZ_CP049109.1"/>
</dbReference>
<keyword evidence="1" id="KW-0812">Transmembrane</keyword>
<name>A0A6G6Y2Z1_9SPHN</name>
<keyword evidence="1" id="KW-1133">Transmembrane helix</keyword>
<feature type="transmembrane region" description="Helical" evidence="1">
    <location>
        <begin position="78"/>
        <end position="96"/>
    </location>
</feature>
<evidence type="ECO:0000313" key="3">
    <source>
        <dbReference type="Proteomes" id="UP000501568"/>
    </source>
</evidence>
<protein>
    <submittedName>
        <fullName evidence="2">Uncharacterized protein</fullName>
    </submittedName>
</protein>